<evidence type="ECO:0000313" key="3">
    <source>
        <dbReference type="EMBL" id="CAA9320547.1"/>
    </source>
</evidence>
<dbReference type="SUPFAM" id="SSF55961">
    <property type="entry name" value="Bet v1-like"/>
    <property type="match status" value="1"/>
</dbReference>
<name>A0A6J4L2B3_9BACT</name>
<accession>A0A6J4L2B3</accession>
<dbReference type="InterPro" id="IPR023393">
    <property type="entry name" value="START-like_dom_sf"/>
</dbReference>
<dbReference type="InterPro" id="IPR013538">
    <property type="entry name" value="ASHA1/2-like_C"/>
</dbReference>
<sequence length="148" mass="16983">MGEREIVMTRVFDAPRELVFDAWTDPLHIGEWWGPNGFTITTHEREVRPGGVWRFMMHGPDGTDYDNRVVYTEVTRPERVAYAHGRDMDDDPERFEVTVTFVDLGGRTELTSRIVFATAGQRAEKVRFGAVELGYQTLDRLAAYLASR</sequence>
<dbReference type="CDD" id="cd08894">
    <property type="entry name" value="SRPBCC_CalC_Aha1-like_1"/>
    <property type="match status" value="1"/>
</dbReference>
<dbReference type="EMBL" id="CADCTW010000092">
    <property type="protein sequence ID" value="CAA9320547.1"/>
    <property type="molecule type" value="Genomic_DNA"/>
</dbReference>
<comment type="similarity">
    <text evidence="1">Belongs to the AHA1 family.</text>
</comment>
<gene>
    <name evidence="3" type="ORF">AVDCRST_MAG68-1835</name>
</gene>
<dbReference type="Gene3D" id="3.30.530.20">
    <property type="match status" value="1"/>
</dbReference>
<dbReference type="AlphaFoldDB" id="A0A6J4L2B3"/>
<reference evidence="3" key="1">
    <citation type="submission" date="2020-02" db="EMBL/GenBank/DDBJ databases">
        <authorList>
            <person name="Meier V. D."/>
        </authorList>
    </citation>
    <scope>NUCLEOTIDE SEQUENCE</scope>
    <source>
        <strain evidence="3">AVDCRST_MAG68</strain>
    </source>
</reference>
<evidence type="ECO:0000256" key="1">
    <source>
        <dbReference type="ARBA" id="ARBA00006817"/>
    </source>
</evidence>
<evidence type="ECO:0000259" key="2">
    <source>
        <dbReference type="Pfam" id="PF08327"/>
    </source>
</evidence>
<protein>
    <submittedName>
        <fullName evidence="3">Ligand-binding SRPBCC domain protein family</fullName>
    </submittedName>
</protein>
<organism evidence="3">
    <name type="scientific">uncultured Gemmatimonadota bacterium</name>
    <dbReference type="NCBI Taxonomy" id="203437"/>
    <lineage>
        <taxon>Bacteria</taxon>
        <taxon>Pseudomonadati</taxon>
        <taxon>Gemmatimonadota</taxon>
        <taxon>environmental samples</taxon>
    </lineage>
</organism>
<dbReference type="Pfam" id="PF08327">
    <property type="entry name" value="AHSA1"/>
    <property type="match status" value="1"/>
</dbReference>
<proteinExistence type="inferred from homology"/>
<feature type="domain" description="Activator of Hsp90 ATPase homologue 1/2-like C-terminal" evidence="2">
    <location>
        <begin position="13"/>
        <end position="145"/>
    </location>
</feature>